<comment type="caution">
    <text evidence="2">The sequence shown here is derived from an EMBL/GenBank/DDBJ whole genome shotgun (WGS) entry which is preliminary data.</text>
</comment>
<evidence type="ECO:0000256" key="1">
    <source>
        <dbReference type="SAM" id="Phobius"/>
    </source>
</evidence>
<dbReference type="RefSeq" id="WP_379812425.1">
    <property type="nucleotide sequence ID" value="NZ_JBHUPC010000017.1"/>
</dbReference>
<evidence type="ECO:0000313" key="3">
    <source>
        <dbReference type="Proteomes" id="UP001597534"/>
    </source>
</evidence>
<keyword evidence="1" id="KW-0472">Membrane</keyword>
<keyword evidence="3" id="KW-1185">Reference proteome</keyword>
<dbReference type="EMBL" id="JBHUPC010000017">
    <property type="protein sequence ID" value="MFD2892713.1"/>
    <property type="molecule type" value="Genomic_DNA"/>
</dbReference>
<keyword evidence="1" id="KW-1133">Transmembrane helix</keyword>
<accession>A0ABW5YNZ8</accession>
<reference evidence="3" key="1">
    <citation type="journal article" date="2019" name="Int. J. Syst. Evol. Microbiol.">
        <title>The Global Catalogue of Microorganisms (GCM) 10K type strain sequencing project: providing services to taxonomists for standard genome sequencing and annotation.</title>
        <authorList>
            <consortium name="The Broad Institute Genomics Platform"/>
            <consortium name="The Broad Institute Genome Sequencing Center for Infectious Disease"/>
            <person name="Wu L."/>
            <person name="Ma J."/>
        </authorList>
    </citation>
    <scope>NUCLEOTIDE SEQUENCE [LARGE SCALE GENOMIC DNA]</scope>
    <source>
        <strain evidence="3">KCTC 22671</strain>
    </source>
</reference>
<sequence length="57" mass="6814">MLKFIKHNLETIAGVEIYPIISLLIFFTFFVGLFFWVFTYNKDKIKELSELPIKDEL</sequence>
<keyword evidence="1" id="KW-0812">Transmembrane</keyword>
<protein>
    <submittedName>
        <fullName evidence="2">CcoQ/FixQ family Cbb3-type cytochrome c oxidase assembly chaperone</fullName>
    </submittedName>
</protein>
<dbReference type="Proteomes" id="UP001597534">
    <property type="component" value="Unassembled WGS sequence"/>
</dbReference>
<feature type="transmembrane region" description="Helical" evidence="1">
    <location>
        <begin position="17"/>
        <end position="38"/>
    </location>
</feature>
<gene>
    <name evidence="2" type="ORF">ACFS5J_11895</name>
</gene>
<organism evidence="2 3">
    <name type="scientific">Flavobacterium chuncheonense</name>
    <dbReference type="NCBI Taxonomy" id="2026653"/>
    <lineage>
        <taxon>Bacteria</taxon>
        <taxon>Pseudomonadati</taxon>
        <taxon>Bacteroidota</taxon>
        <taxon>Flavobacteriia</taxon>
        <taxon>Flavobacteriales</taxon>
        <taxon>Flavobacteriaceae</taxon>
        <taxon>Flavobacterium</taxon>
    </lineage>
</organism>
<proteinExistence type="predicted"/>
<evidence type="ECO:0000313" key="2">
    <source>
        <dbReference type="EMBL" id="MFD2892713.1"/>
    </source>
</evidence>
<name>A0ABW5YNZ8_9FLAO</name>